<keyword evidence="5" id="KW-1185">Reference proteome</keyword>
<dbReference type="Proteomes" id="UP000191661">
    <property type="component" value="Unassembled WGS sequence"/>
</dbReference>
<keyword evidence="2" id="KW-1133">Transmembrane helix</keyword>
<dbReference type="Gene3D" id="2.60.40.1170">
    <property type="entry name" value="Mu homology domain, subdomain B"/>
    <property type="match status" value="1"/>
</dbReference>
<dbReference type="EMBL" id="JXMW01000004">
    <property type="protein sequence ID" value="OQD59288.1"/>
    <property type="molecule type" value="Genomic_DNA"/>
</dbReference>
<dbReference type="AlphaFoldDB" id="A0A1V6N3L8"/>
<sequence length="338" mass="37024">MENCNFTNNTANNGGAIYNNYEMNINNSIFTNNTANNGGGIFNNRFMLVSQNIMKDNIATGLGSAIYNNGNMSVLNLTYINNSTLIVNNNTYLILYATLTDDMGNNITGQNISFYVNGTFIGNQTVNEGYVSVNYLINHGTGIVTVTGDYNGHNDAGININTGQLLITNETTVNGTINLDKNKYKVNETAKGIINIINNGLYTAYEIVVNLHLPNEFRLNGNTVIVSHGYYDPNTNKWHIGNLEPGEEATMTFTGKFTKADNYTLNITTTGENFNNTTDSDYVIVTEKSTPTPTPEPDDNNKTINNPTANSAMKKTGIPIFTLVLLLLSSLGLIIRKK</sequence>
<keyword evidence="2" id="KW-0812">Transmembrane</keyword>
<dbReference type="Gene3D" id="2.60.40.10">
    <property type="entry name" value="Immunoglobulins"/>
    <property type="match status" value="1"/>
</dbReference>
<dbReference type="InterPro" id="IPR001434">
    <property type="entry name" value="OmcB-like_DUF11"/>
</dbReference>
<keyword evidence="2" id="KW-0472">Membrane</keyword>
<feature type="domain" description="DUF11" evidence="3">
    <location>
        <begin position="178"/>
        <end position="280"/>
    </location>
</feature>
<evidence type="ECO:0000259" key="3">
    <source>
        <dbReference type="Pfam" id="PF01345"/>
    </source>
</evidence>
<evidence type="ECO:0000313" key="5">
    <source>
        <dbReference type="Proteomes" id="UP000191661"/>
    </source>
</evidence>
<reference evidence="4 5" key="1">
    <citation type="submission" date="2014-12" db="EMBL/GenBank/DDBJ databases">
        <title>Genome sequence of Methanobrevibacter arboriphilicus DH1, DSM1125.</title>
        <authorList>
            <person name="Poehlein A."/>
            <person name="Thauer R.K."/>
            <person name="Seedorf H."/>
            <person name="Daniel R."/>
        </authorList>
    </citation>
    <scope>NUCLEOTIDE SEQUENCE [LARGE SCALE GENOMIC DNA]</scope>
    <source>
        <strain evidence="4 5">DH1</strain>
    </source>
</reference>
<protein>
    <recommendedName>
        <fullName evidence="3">DUF11 domain-containing protein</fullName>
    </recommendedName>
</protein>
<organism evidence="4 5">
    <name type="scientific">Methanobrevibacter arboriphilus JCM 13429 = DSM 1125</name>
    <dbReference type="NCBI Taxonomy" id="1300164"/>
    <lineage>
        <taxon>Archaea</taxon>
        <taxon>Methanobacteriati</taxon>
        <taxon>Methanobacteriota</taxon>
        <taxon>Methanomada group</taxon>
        <taxon>Methanobacteria</taxon>
        <taxon>Methanobacteriales</taxon>
        <taxon>Methanobacteriaceae</taxon>
        <taxon>Methanobrevibacter</taxon>
    </lineage>
</organism>
<accession>A0A1V6N3L8</accession>
<proteinExistence type="predicted"/>
<dbReference type="Pfam" id="PF01345">
    <property type="entry name" value="DUF11"/>
    <property type="match status" value="1"/>
</dbReference>
<feature type="region of interest" description="Disordered" evidence="1">
    <location>
        <begin position="288"/>
        <end position="310"/>
    </location>
</feature>
<comment type="caution">
    <text evidence="4">The sequence shown here is derived from an EMBL/GenBank/DDBJ whole genome shotgun (WGS) entry which is preliminary data.</text>
</comment>
<dbReference type="RefSeq" id="WP_249025021.1">
    <property type="nucleotide sequence ID" value="NZ_JXMW01000004.1"/>
</dbReference>
<evidence type="ECO:0000313" key="4">
    <source>
        <dbReference type="EMBL" id="OQD59288.1"/>
    </source>
</evidence>
<name>A0A1V6N3L8_METAZ</name>
<gene>
    <name evidence="4" type="ORF">MBBAR_4c00130</name>
</gene>
<evidence type="ECO:0000256" key="2">
    <source>
        <dbReference type="SAM" id="Phobius"/>
    </source>
</evidence>
<dbReference type="InterPro" id="IPR008964">
    <property type="entry name" value="Invasin/intimin_cell_adhesion"/>
</dbReference>
<feature type="transmembrane region" description="Helical" evidence="2">
    <location>
        <begin position="316"/>
        <end position="335"/>
    </location>
</feature>
<dbReference type="InterPro" id="IPR013783">
    <property type="entry name" value="Ig-like_fold"/>
</dbReference>
<evidence type="ECO:0000256" key="1">
    <source>
        <dbReference type="SAM" id="MobiDB-lite"/>
    </source>
</evidence>
<dbReference type="SUPFAM" id="SSF49373">
    <property type="entry name" value="Invasin/intimin cell-adhesion fragments"/>
    <property type="match status" value="1"/>
</dbReference>